<sequence>MNTSKLLTSLAAALAATALALPSALAETPAHYPVQGYLTDADGEPIDGELDIRFRLYDASETDVFTELATVTIDNGAFTHYVGSVETLDAELFAQYTELSLGIKVGTDSEMSPRMALGSVPYAARANSAAVADVAAELDGFNPLDFVPRDEAASITAGMLAADSVDLDAIDGAQPIYRVTNGYCDARPGTLSFNSKCYANQKHAGTCNNTCSGINEFRTRDCAGNCSCTWAPVIFNPCPIGQVCPPPPPNPWPVAPQCDNTLVGHILPQ</sequence>
<accession>A0A5C6X7Y0</accession>
<keyword evidence="1" id="KW-0732">Signal</keyword>
<evidence type="ECO:0000313" key="2">
    <source>
        <dbReference type="EMBL" id="TXD34142.1"/>
    </source>
</evidence>
<proteinExistence type="predicted"/>
<gene>
    <name evidence="2" type="ORF">FRC98_19080</name>
</gene>
<name>A0A5C6X7Y0_9DELT</name>
<feature type="signal peptide" evidence="1">
    <location>
        <begin position="1"/>
        <end position="26"/>
    </location>
</feature>
<evidence type="ECO:0000313" key="3">
    <source>
        <dbReference type="Proteomes" id="UP000321412"/>
    </source>
</evidence>
<reference evidence="2 3" key="1">
    <citation type="submission" date="2019-08" db="EMBL/GenBank/DDBJ databases">
        <title>Bradymonadales sp. TMQ4.</title>
        <authorList>
            <person name="Liang Q."/>
        </authorList>
    </citation>
    <scope>NUCLEOTIDE SEQUENCE [LARGE SCALE GENOMIC DNA]</scope>
    <source>
        <strain evidence="2 3">TMQ4</strain>
    </source>
</reference>
<keyword evidence="3" id="KW-1185">Reference proteome</keyword>
<dbReference type="AlphaFoldDB" id="A0A5C6X7Y0"/>
<dbReference type="Proteomes" id="UP000321412">
    <property type="component" value="Unassembled WGS sequence"/>
</dbReference>
<evidence type="ECO:0000256" key="1">
    <source>
        <dbReference type="SAM" id="SignalP"/>
    </source>
</evidence>
<protein>
    <submittedName>
        <fullName evidence="2">Uncharacterized protein</fullName>
    </submittedName>
</protein>
<organism evidence="2 3">
    <name type="scientific">Lujinxingia vulgaris</name>
    <dbReference type="NCBI Taxonomy" id="2600176"/>
    <lineage>
        <taxon>Bacteria</taxon>
        <taxon>Deltaproteobacteria</taxon>
        <taxon>Bradymonadales</taxon>
        <taxon>Lujinxingiaceae</taxon>
        <taxon>Lujinxingia</taxon>
    </lineage>
</organism>
<dbReference type="OrthoDB" id="5526693at2"/>
<comment type="caution">
    <text evidence="2">The sequence shown here is derived from an EMBL/GenBank/DDBJ whole genome shotgun (WGS) entry which is preliminary data.</text>
</comment>
<dbReference type="EMBL" id="VOSM01000015">
    <property type="protein sequence ID" value="TXD34142.1"/>
    <property type="molecule type" value="Genomic_DNA"/>
</dbReference>
<dbReference type="RefSeq" id="WP_146983044.1">
    <property type="nucleotide sequence ID" value="NZ_VOSM01000015.1"/>
</dbReference>
<feature type="chain" id="PRO_5022903067" evidence="1">
    <location>
        <begin position="27"/>
        <end position="269"/>
    </location>
</feature>